<dbReference type="PANTHER" id="PTHR46449:SF1">
    <property type="entry name" value="FAMILY WITH SEQUENCE SIMILARITY 47, MEMBER A-RELATED"/>
    <property type="match status" value="1"/>
</dbReference>
<organism evidence="2 3">
    <name type="scientific">Loxodonta africana</name>
    <name type="common">African elephant</name>
    <dbReference type="NCBI Taxonomy" id="9785"/>
    <lineage>
        <taxon>Eukaryota</taxon>
        <taxon>Metazoa</taxon>
        <taxon>Chordata</taxon>
        <taxon>Craniata</taxon>
        <taxon>Vertebrata</taxon>
        <taxon>Euteleostomi</taxon>
        <taxon>Mammalia</taxon>
        <taxon>Eutheria</taxon>
        <taxon>Afrotheria</taxon>
        <taxon>Proboscidea</taxon>
        <taxon>Elephantidae</taxon>
        <taxon>Loxodonta</taxon>
    </lineage>
</organism>
<dbReference type="HOGENOM" id="CLU_055231_0_0_1"/>
<dbReference type="GO" id="GO:0000785">
    <property type="term" value="C:chromatin"/>
    <property type="evidence" value="ECO:0007669"/>
    <property type="project" value="TreeGrafter"/>
</dbReference>
<accession>G3TGQ4</accession>
<dbReference type="GeneTree" id="ENSGT00940000163515"/>
<comment type="similarity">
    <text evidence="1">Belongs to the FAM47 family.</text>
</comment>
<dbReference type="GO" id="GO:0045815">
    <property type="term" value="P:transcription initiation-coupled chromatin remodeling"/>
    <property type="evidence" value="ECO:0007669"/>
    <property type="project" value="TreeGrafter"/>
</dbReference>
<dbReference type="eggNOG" id="ENOG502QRUF">
    <property type="taxonomic scope" value="Eukaryota"/>
</dbReference>
<reference evidence="2" key="2">
    <citation type="submission" date="2025-08" db="UniProtKB">
        <authorList>
            <consortium name="Ensembl"/>
        </authorList>
    </citation>
    <scope>IDENTIFICATION</scope>
    <source>
        <strain evidence="2">Isolate ISIS603380</strain>
    </source>
</reference>
<dbReference type="Proteomes" id="UP000007646">
    <property type="component" value="Unassembled WGS sequence"/>
</dbReference>
<evidence type="ECO:0000313" key="3">
    <source>
        <dbReference type="Proteomes" id="UP000007646"/>
    </source>
</evidence>
<evidence type="ECO:0000313" key="2">
    <source>
        <dbReference type="Ensembl" id="ENSLAFP00000013676.3"/>
    </source>
</evidence>
<dbReference type="OMA" id="SKCFAKH"/>
<reference evidence="2" key="3">
    <citation type="submission" date="2025-09" db="UniProtKB">
        <authorList>
            <consortium name="Ensembl"/>
        </authorList>
    </citation>
    <scope>IDENTIFICATION</scope>
    <source>
        <strain evidence="2">Isolate ISIS603380</strain>
    </source>
</reference>
<dbReference type="AlphaFoldDB" id="G3TGQ4"/>
<dbReference type="InterPro" id="IPR032743">
    <property type="entry name" value="FAM47"/>
</dbReference>
<proteinExistence type="inferred from homology"/>
<evidence type="ECO:0008006" key="4">
    <source>
        <dbReference type="Google" id="ProtNLM"/>
    </source>
</evidence>
<evidence type="ECO:0000256" key="1">
    <source>
        <dbReference type="ARBA" id="ARBA00005277"/>
    </source>
</evidence>
<sequence length="409" mass="47281">WGHMAHQRRRSRPVALEPMPPGMNCKPWYKDRLPSKYFAKSKDRPKFPTSLNSRSWVFVREGLDDFRRGCPPCGEMIIRGPKESCLPVIYPTTPRAAPKSCRKKLSKESALFSKLSPAQIARKAFVEDTEAHLRSHPLASYLDLEDEMPVELLQKVLEVLDPDKKLEDTWAYCQDGRKRTKQPKELLKNRSTKVFLNLPKVTPVPNPDGWLEEIQESIEDLPEAPPIPENISTAVADFCEWVATFECTGVDEEFVLNKFDLCSDCKPKLGSPKIKDIILVPPEIKYSEGLSKKAQPKFSLPEPDVVKKLHDLETTPQKKHVKMRYGAWYLKPKLWKKLREDEPLLDPNAENEVENAYFRKDRKEYDILAELYGTIAFKDFILNKGYTMPSLIERVFMKKGWRYDTTKTP</sequence>
<dbReference type="PANTHER" id="PTHR46449">
    <property type="entry name" value="ZGC:158260"/>
    <property type="match status" value="1"/>
</dbReference>
<dbReference type="Pfam" id="PF14642">
    <property type="entry name" value="FAM47"/>
    <property type="match status" value="1"/>
</dbReference>
<protein>
    <recommendedName>
        <fullName evidence="4">Family with sequence similarity 47 member E</fullName>
    </recommendedName>
</protein>
<keyword evidence="3" id="KW-1185">Reference proteome</keyword>
<name>G3TGQ4_LOXAF</name>
<dbReference type="InParanoid" id="G3TGQ4"/>
<dbReference type="Ensembl" id="ENSLAFT00000016290.3">
    <property type="protein sequence ID" value="ENSLAFP00000013676.3"/>
    <property type="gene ID" value="ENSLAFG00000016293.3"/>
</dbReference>
<reference evidence="2 3" key="1">
    <citation type="submission" date="2009-06" db="EMBL/GenBank/DDBJ databases">
        <title>The Genome Sequence of Loxodonta africana (African elephant).</title>
        <authorList>
            <person name="Di Palma F."/>
            <person name="Heiman D."/>
            <person name="Young S."/>
            <person name="Johnson J."/>
            <person name="Lander E.S."/>
            <person name="Lindblad-Toh K."/>
        </authorList>
    </citation>
    <scope>NUCLEOTIDE SEQUENCE [LARGE SCALE GENOMIC DNA]</scope>
    <source>
        <strain evidence="2 3">Isolate ISIS603380</strain>
    </source>
</reference>